<name>E2PU00_BPPRS</name>
<organismHost>
    <name type="scientific">Prochlorococcus</name>
    <dbReference type="NCBI Taxonomy" id="1218"/>
</organismHost>
<dbReference type="OrthoDB" id="26834at10239"/>
<dbReference type="EMBL" id="AY940168">
    <property type="protein sequence ID" value="ADK66296.1"/>
    <property type="molecule type" value="Genomic_DNA"/>
</dbReference>
<keyword evidence="2" id="KW-1185">Reference proteome</keyword>
<dbReference type="GeneID" id="10021839"/>
<dbReference type="KEGG" id="vg:10021839"/>
<dbReference type="RefSeq" id="YP_004030774.1">
    <property type="nucleotide sequence ID" value="NC_006884.2"/>
</dbReference>
<gene>
    <name evidence="1" type="ORF">PSSM4_146.1</name>
</gene>
<sequence length="52" mass="6425">MKKYKVEYQKAFGTPKKEHQIFNDISEAKWFERAMKRSNFITWFYEFSEGHS</sequence>
<accession>E2PU00</accession>
<reference evidence="1 2" key="1">
    <citation type="journal article" date="2005" name="PLoS Biol.">
        <title>Three Prochlorococcus cyanophage genomes: signature features and ecological interpretations.</title>
        <authorList>
            <person name="Sullivan M.B."/>
            <person name="Coleman M.L."/>
            <person name="Weigele P."/>
            <person name="Rohwer F."/>
            <person name="Chisholm S.W."/>
        </authorList>
    </citation>
    <scope>NUCLEOTIDE SEQUENCE</scope>
</reference>
<reference evidence="1 2" key="2">
    <citation type="journal article" date="2010" name="Environ. Microbiol.">
        <title>Genomic analysis of oceanic cyanobacterial myoviruses compared with T4-like myoviruses from diverse hosts and environments.</title>
        <authorList>
            <person name="Sullivan M.B."/>
            <person name="Huang K.H."/>
            <person name="Ignacio-Espinoza J.C."/>
            <person name="Berlin A.M."/>
            <person name="Kelly L."/>
            <person name="Weigele P.R."/>
            <person name="DeFrancesco A.S."/>
            <person name="Kern S.E."/>
            <person name="Thompson L.R."/>
            <person name="Young S."/>
            <person name="Yandava C."/>
            <person name="Fu R."/>
            <person name="Krastins B."/>
            <person name="Chase M."/>
            <person name="Sarracino D."/>
            <person name="Osburne M.S."/>
            <person name="Henn M.R."/>
            <person name="Chisholm S.W."/>
        </authorList>
    </citation>
    <scope>NUCLEOTIDE SEQUENCE [LARGE SCALE GENOMIC DNA]</scope>
</reference>
<protein>
    <submittedName>
        <fullName evidence="1">Uncharacterized protein</fullName>
    </submittedName>
</protein>
<evidence type="ECO:0000313" key="1">
    <source>
        <dbReference type="EMBL" id="ADK66296.1"/>
    </source>
</evidence>
<organism evidence="1 2">
    <name type="scientific">Prochlorococcus phage P-SSM4</name>
    <dbReference type="NCBI Taxonomy" id="268747"/>
    <lineage>
        <taxon>Viruses</taxon>
        <taxon>Duplodnaviria</taxon>
        <taxon>Heunggongvirae</taxon>
        <taxon>Uroviricota</taxon>
        <taxon>Caudoviricetes</taxon>
        <taxon>Pantevenvirales</taxon>
        <taxon>Kyanoviridae</taxon>
        <taxon>Ronodorvirus</taxon>
        <taxon>Ronodorvirus ssm4</taxon>
    </lineage>
</organism>
<proteinExistence type="predicted"/>
<evidence type="ECO:0000313" key="2">
    <source>
        <dbReference type="Proteomes" id="UP000000915"/>
    </source>
</evidence>
<dbReference type="Proteomes" id="UP000000915">
    <property type="component" value="Segment"/>
</dbReference>